<evidence type="ECO:0000313" key="1">
    <source>
        <dbReference type="EMBL" id="DAD83166.1"/>
    </source>
</evidence>
<name>A0A8S5MLN9_9CAUD</name>
<organism evidence="1">
    <name type="scientific">Podoviridae sp. ctlpi2</name>
    <dbReference type="NCBI Taxonomy" id="2826574"/>
    <lineage>
        <taxon>Viruses</taxon>
        <taxon>Duplodnaviria</taxon>
        <taxon>Heunggongvirae</taxon>
        <taxon>Uroviricota</taxon>
        <taxon>Caudoviricetes</taxon>
    </lineage>
</organism>
<accession>A0A8S5MLN9</accession>
<sequence>MQCCGVSIPIDDIIAEINKQLKDDYVIDIRIDKDKDRLVLIRRYGAEMFVTRQALEEWLQIQGGGIKSGTLIIAGATQTIRVVNKDDTIVNIDVSALKDDHLVQDGTKLENNVLVLKLKSGGEIRVDFATLVPANSPYIVSGVFIEDNGKYWLDFTRNDNTHVKVDMTDIIKKISDAIYERVMNAGYRINNQAGDYTLVDADFDGRTIVRMNKAGDCTLTVAKPPDTFIGKAVIVRKTAGEAGTFVNLVTASGVTISPDDTTPLRRTGSTVTLVYVGGGAWDVFGELP</sequence>
<proteinExistence type="predicted"/>
<reference evidence="1" key="1">
    <citation type="journal article" date="2021" name="Proc. Natl. Acad. Sci. U.S.A.">
        <title>A Catalog of Tens of Thousands of Viruses from Human Metagenomes Reveals Hidden Associations with Chronic Diseases.</title>
        <authorList>
            <person name="Tisza M.J."/>
            <person name="Buck C.B."/>
        </authorList>
    </citation>
    <scope>NUCLEOTIDE SEQUENCE</scope>
    <source>
        <strain evidence="1">Ctlpi2</strain>
    </source>
</reference>
<protein>
    <submittedName>
        <fullName evidence="1">Uncharacterized protein</fullName>
    </submittedName>
</protein>
<dbReference type="EMBL" id="BK014928">
    <property type="protein sequence ID" value="DAD83166.1"/>
    <property type="molecule type" value="Genomic_DNA"/>
</dbReference>